<keyword evidence="2" id="KW-1185">Reference proteome</keyword>
<protein>
    <submittedName>
        <fullName evidence="1">Uncharacterized protein</fullName>
    </submittedName>
</protein>
<organism evidence="1 2">
    <name type="scientific">Entomophthora muscae</name>
    <dbReference type="NCBI Taxonomy" id="34485"/>
    <lineage>
        <taxon>Eukaryota</taxon>
        <taxon>Fungi</taxon>
        <taxon>Fungi incertae sedis</taxon>
        <taxon>Zoopagomycota</taxon>
        <taxon>Entomophthoromycotina</taxon>
        <taxon>Entomophthoromycetes</taxon>
        <taxon>Entomophthorales</taxon>
        <taxon>Entomophthoraceae</taxon>
        <taxon>Entomophthora</taxon>
    </lineage>
</organism>
<dbReference type="Proteomes" id="UP001165960">
    <property type="component" value="Unassembled WGS sequence"/>
</dbReference>
<reference evidence="1" key="1">
    <citation type="submission" date="2022-04" db="EMBL/GenBank/DDBJ databases">
        <title>Genome of the entomopathogenic fungus Entomophthora muscae.</title>
        <authorList>
            <person name="Elya C."/>
            <person name="Lovett B.R."/>
            <person name="Lee E."/>
            <person name="Macias A.M."/>
            <person name="Hajek A.E."/>
            <person name="De Bivort B.L."/>
            <person name="Kasson M.T."/>
            <person name="De Fine Licht H.H."/>
            <person name="Stajich J.E."/>
        </authorList>
    </citation>
    <scope>NUCLEOTIDE SEQUENCE</scope>
    <source>
        <strain evidence="1">Berkeley</strain>
    </source>
</reference>
<sequence length="121" mass="13227">MKYAVLLSSFLAVCAAQSTSRQKQEVLDEFRYPNGVHPKVPPSNGPKIHAVSPGGKFEFNITNHQSSKNISDIVDALQIAGGFFENALEFTNPIKVEVTYTHGKEGCLTENSNLGIILNIH</sequence>
<evidence type="ECO:0000313" key="2">
    <source>
        <dbReference type="Proteomes" id="UP001165960"/>
    </source>
</evidence>
<name>A0ACC2U6Z4_9FUNG</name>
<comment type="caution">
    <text evidence="1">The sequence shown here is derived from an EMBL/GenBank/DDBJ whole genome shotgun (WGS) entry which is preliminary data.</text>
</comment>
<dbReference type="EMBL" id="QTSX02001427">
    <property type="protein sequence ID" value="KAJ9082588.1"/>
    <property type="molecule type" value="Genomic_DNA"/>
</dbReference>
<proteinExistence type="predicted"/>
<evidence type="ECO:0000313" key="1">
    <source>
        <dbReference type="EMBL" id="KAJ9082588.1"/>
    </source>
</evidence>
<gene>
    <name evidence="1" type="ORF">DSO57_1002963</name>
</gene>
<accession>A0ACC2U6Z4</accession>